<dbReference type="GO" id="GO:0000423">
    <property type="term" value="P:mitophagy"/>
    <property type="evidence" value="ECO:0007669"/>
    <property type="project" value="InterPro"/>
</dbReference>
<dbReference type="InterPro" id="IPR013898">
    <property type="entry name" value="Atg43"/>
</dbReference>
<comment type="caution">
    <text evidence="2">The sequence shown here is derived from an EMBL/GenBank/DDBJ whole genome shotgun (WGS) entry which is preliminary data.</text>
</comment>
<dbReference type="AlphaFoldDB" id="A0A8H5FAY8"/>
<dbReference type="EMBL" id="JAACJK010000117">
    <property type="protein sequence ID" value="KAF5329982.1"/>
    <property type="molecule type" value="Genomic_DNA"/>
</dbReference>
<evidence type="ECO:0000313" key="3">
    <source>
        <dbReference type="Proteomes" id="UP000541558"/>
    </source>
</evidence>
<protein>
    <submittedName>
        <fullName evidence="2">Uncharacterized protein</fullName>
    </submittedName>
</protein>
<feature type="region of interest" description="Disordered" evidence="1">
    <location>
        <begin position="70"/>
        <end position="106"/>
    </location>
</feature>
<dbReference type="PANTHER" id="PTHR38699">
    <property type="entry name" value="CHROMOSOME 1, WHOLE GENOME SHOTGUN SEQUENCE"/>
    <property type="match status" value="1"/>
</dbReference>
<organism evidence="2 3">
    <name type="scientific">Ephemerocybe angulata</name>
    <dbReference type="NCBI Taxonomy" id="980116"/>
    <lineage>
        <taxon>Eukaryota</taxon>
        <taxon>Fungi</taxon>
        <taxon>Dikarya</taxon>
        <taxon>Basidiomycota</taxon>
        <taxon>Agaricomycotina</taxon>
        <taxon>Agaricomycetes</taxon>
        <taxon>Agaricomycetidae</taxon>
        <taxon>Agaricales</taxon>
        <taxon>Agaricineae</taxon>
        <taxon>Psathyrellaceae</taxon>
        <taxon>Ephemerocybe</taxon>
    </lineage>
</organism>
<dbReference type="GO" id="GO:0140580">
    <property type="term" value="F:mitochondrion autophagosome adaptor activity"/>
    <property type="evidence" value="ECO:0007669"/>
    <property type="project" value="InterPro"/>
</dbReference>
<dbReference type="PANTHER" id="PTHR38699:SF1">
    <property type="entry name" value="MITOPHAGY RECEPTOR ATG43"/>
    <property type="match status" value="1"/>
</dbReference>
<accession>A0A8H5FAY8</accession>
<reference evidence="2 3" key="1">
    <citation type="journal article" date="2020" name="ISME J.">
        <title>Uncovering the hidden diversity of litter-decomposition mechanisms in mushroom-forming fungi.</title>
        <authorList>
            <person name="Floudas D."/>
            <person name="Bentzer J."/>
            <person name="Ahren D."/>
            <person name="Johansson T."/>
            <person name="Persson P."/>
            <person name="Tunlid A."/>
        </authorList>
    </citation>
    <scope>NUCLEOTIDE SEQUENCE [LARGE SCALE GENOMIC DNA]</scope>
    <source>
        <strain evidence="2 3">CBS 175.51</strain>
    </source>
</reference>
<gene>
    <name evidence="2" type="ORF">D9611_010466</name>
</gene>
<dbReference type="Proteomes" id="UP000541558">
    <property type="component" value="Unassembled WGS sequence"/>
</dbReference>
<keyword evidence="3" id="KW-1185">Reference proteome</keyword>
<evidence type="ECO:0000313" key="2">
    <source>
        <dbReference type="EMBL" id="KAF5329982.1"/>
    </source>
</evidence>
<dbReference type="OrthoDB" id="2430343at2759"/>
<sequence>MSEHIPFNFREPKFALDLEERFKKHGGSHENTTAAQPRLAQAIPDLRFEYSYMRSLQSFVKITRTEVYEPSRKPVPLEDDSDEGSYEKLDFDSETGQPGEGEVGRNAAATTVLSKEVIEVQWGKVLWITTRDQVISPLIQGALW</sequence>
<proteinExistence type="predicted"/>
<evidence type="ECO:0000256" key="1">
    <source>
        <dbReference type="SAM" id="MobiDB-lite"/>
    </source>
</evidence>
<name>A0A8H5FAY8_9AGAR</name>